<name>A0ABS6JDL4_9BACI</name>
<dbReference type="RefSeq" id="WP_217065526.1">
    <property type="nucleotide sequence ID" value="NZ_JAHQCS010000077.1"/>
</dbReference>
<reference evidence="1 2" key="1">
    <citation type="submission" date="2021-06" db="EMBL/GenBank/DDBJ databases">
        <title>Bacillus sp. RD4P76, an endophyte from a halophyte.</title>
        <authorList>
            <person name="Sun J.-Q."/>
        </authorList>
    </citation>
    <scope>NUCLEOTIDE SEQUENCE [LARGE SCALE GENOMIC DNA]</scope>
    <source>
        <strain evidence="1 2">CGMCC 1.15917</strain>
    </source>
</reference>
<keyword evidence="2" id="KW-1185">Reference proteome</keyword>
<proteinExistence type="predicted"/>
<evidence type="ECO:0000313" key="2">
    <source>
        <dbReference type="Proteomes" id="UP000784880"/>
    </source>
</evidence>
<comment type="caution">
    <text evidence="1">The sequence shown here is derived from an EMBL/GenBank/DDBJ whole genome shotgun (WGS) entry which is preliminary data.</text>
</comment>
<gene>
    <name evidence="1" type="ORF">KS419_07480</name>
</gene>
<accession>A0ABS6JDL4</accession>
<sequence>MSINMNLWKVNGAELTELGKAKLNSEERLERWIEVDSSILGLDILVIGKQVSTTYGGRIDLLAMDMDGNLIILELKKDKTPRDVVSQALDYASWVRDLTYNDIEKIATKYLNCPIRERFSNRFQSAFPEEVNNHHSIIIVASELDASSERIVQYLSSEYKININCIFFEFFQDRDNEYLGRSWLMDPEEVTERSLTNKTAPWTGLYFVNVGDGEYRSW</sequence>
<organism evidence="1 2">
    <name type="scientific">Evansella tamaricis</name>
    <dbReference type="NCBI Taxonomy" id="2069301"/>
    <lineage>
        <taxon>Bacteria</taxon>
        <taxon>Bacillati</taxon>
        <taxon>Bacillota</taxon>
        <taxon>Bacilli</taxon>
        <taxon>Bacillales</taxon>
        <taxon>Bacillaceae</taxon>
        <taxon>Evansella</taxon>
    </lineage>
</organism>
<dbReference type="Proteomes" id="UP000784880">
    <property type="component" value="Unassembled WGS sequence"/>
</dbReference>
<evidence type="ECO:0008006" key="3">
    <source>
        <dbReference type="Google" id="ProtNLM"/>
    </source>
</evidence>
<protein>
    <recommendedName>
        <fullName evidence="3">DUF91 domain-containing protein</fullName>
    </recommendedName>
</protein>
<evidence type="ECO:0000313" key="1">
    <source>
        <dbReference type="EMBL" id="MBU9711573.1"/>
    </source>
</evidence>
<dbReference type="EMBL" id="JAHQCS010000077">
    <property type="protein sequence ID" value="MBU9711573.1"/>
    <property type="molecule type" value="Genomic_DNA"/>
</dbReference>